<proteinExistence type="predicted"/>
<organism evidence="1 2">
    <name type="scientific">Gigaspora margarita</name>
    <dbReference type="NCBI Taxonomy" id="4874"/>
    <lineage>
        <taxon>Eukaryota</taxon>
        <taxon>Fungi</taxon>
        <taxon>Fungi incertae sedis</taxon>
        <taxon>Mucoromycota</taxon>
        <taxon>Glomeromycotina</taxon>
        <taxon>Glomeromycetes</taxon>
        <taxon>Diversisporales</taxon>
        <taxon>Gigasporaceae</taxon>
        <taxon>Gigaspora</taxon>
    </lineage>
</organism>
<protein>
    <submittedName>
        <fullName evidence="1">34821_t:CDS:1</fullName>
    </submittedName>
</protein>
<comment type="caution">
    <text evidence="1">The sequence shown here is derived from an EMBL/GenBank/DDBJ whole genome shotgun (WGS) entry which is preliminary data.</text>
</comment>
<evidence type="ECO:0000313" key="2">
    <source>
        <dbReference type="Proteomes" id="UP000789901"/>
    </source>
</evidence>
<feature type="non-terminal residue" evidence="1">
    <location>
        <position position="1"/>
    </location>
</feature>
<gene>
    <name evidence="1" type="ORF">GMARGA_LOCUS31223</name>
</gene>
<accession>A0ABN7WHV1</accession>
<keyword evidence="2" id="KW-1185">Reference proteome</keyword>
<dbReference type="EMBL" id="CAJVQB010046071">
    <property type="protein sequence ID" value="CAG8832789.1"/>
    <property type="molecule type" value="Genomic_DNA"/>
</dbReference>
<sequence>LKIKDWKLESLLNWAEEENIAIIEITEMNMTEREVKFLVYSTNKKYKDIGQVLQKKRKRFRHRDPNRRAM</sequence>
<evidence type="ECO:0000313" key="1">
    <source>
        <dbReference type="EMBL" id="CAG8832789.1"/>
    </source>
</evidence>
<dbReference type="Proteomes" id="UP000789901">
    <property type="component" value="Unassembled WGS sequence"/>
</dbReference>
<name>A0ABN7WHV1_GIGMA</name>
<reference evidence="1 2" key="1">
    <citation type="submission" date="2021-06" db="EMBL/GenBank/DDBJ databases">
        <authorList>
            <person name="Kallberg Y."/>
            <person name="Tangrot J."/>
            <person name="Rosling A."/>
        </authorList>
    </citation>
    <scope>NUCLEOTIDE SEQUENCE [LARGE SCALE GENOMIC DNA]</scope>
    <source>
        <strain evidence="1 2">120-4 pot B 10/14</strain>
    </source>
</reference>